<sequence length="166" mass="18247">MPHIEEDRALTFARRRGISPLVQRLGQRAFEKGIPAGSAFGPGGTLEGLIPPDDGDDGRRDPTGVGGRTLTFAQTEAGQRLLANLGLETERASGRERLRLEDTLHSLAVDLLPPENVEDAMENVRSGRVVKSKLAFQAVLQNLSDAAQNAERRRDLDLQEENERRN</sequence>
<organism evidence="2">
    <name type="scientific">marine sediment metagenome</name>
    <dbReference type="NCBI Taxonomy" id="412755"/>
    <lineage>
        <taxon>unclassified sequences</taxon>
        <taxon>metagenomes</taxon>
        <taxon>ecological metagenomes</taxon>
    </lineage>
</organism>
<evidence type="ECO:0000256" key="1">
    <source>
        <dbReference type="SAM" id="MobiDB-lite"/>
    </source>
</evidence>
<accession>A0A0F9DV84</accession>
<evidence type="ECO:0000313" key="2">
    <source>
        <dbReference type="EMBL" id="KKL57661.1"/>
    </source>
</evidence>
<protein>
    <submittedName>
        <fullName evidence="2">Uncharacterized protein</fullName>
    </submittedName>
</protein>
<name>A0A0F9DV84_9ZZZZ</name>
<feature type="region of interest" description="Disordered" evidence="1">
    <location>
        <begin position="36"/>
        <end position="64"/>
    </location>
</feature>
<feature type="compositionally biased region" description="Basic and acidic residues" evidence="1">
    <location>
        <begin position="150"/>
        <end position="166"/>
    </location>
</feature>
<gene>
    <name evidence="2" type="ORF">LCGC14_2233170</name>
</gene>
<dbReference type="EMBL" id="LAZR01030089">
    <property type="protein sequence ID" value="KKL57661.1"/>
    <property type="molecule type" value="Genomic_DNA"/>
</dbReference>
<reference evidence="2" key="1">
    <citation type="journal article" date="2015" name="Nature">
        <title>Complex archaea that bridge the gap between prokaryotes and eukaryotes.</title>
        <authorList>
            <person name="Spang A."/>
            <person name="Saw J.H."/>
            <person name="Jorgensen S.L."/>
            <person name="Zaremba-Niedzwiedzka K."/>
            <person name="Martijn J."/>
            <person name="Lind A.E."/>
            <person name="van Eijk R."/>
            <person name="Schleper C."/>
            <person name="Guy L."/>
            <person name="Ettema T.J."/>
        </authorList>
    </citation>
    <scope>NUCLEOTIDE SEQUENCE</scope>
</reference>
<dbReference type="AlphaFoldDB" id="A0A0F9DV84"/>
<comment type="caution">
    <text evidence="2">The sequence shown here is derived from an EMBL/GenBank/DDBJ whole genome shotgun (WGS) entry which is preliminary data.</text>
</comment>
<proteinExistence type="predicted"/>
<feature type="region of interest" description="Disordered" evidence="1">
    <location>
        <begin position="147"/>
        <end position="166"/>
    </location>
</feature>